<feature type="region of interest" description="Disordered" evidence="1">
    <location>
        <begin position="1"/>
        <end position="519"/>
    </location>
</feature>
<feature type="compositionally biased region" description="Low complexity" evidence="1">
    <location>
        <begin position="197"/>
        <end position="215"/>
    </location>
</feature>
<dbReference type="RefSeq" id="XP_033686826.1">
    <property type="nucleotide sequence ID" value="XM_033821064.1"/>
</dbReference>
<feature type="region of interest" description="Disordered" evidence="1">
    <location>
        <begin position="544"/>
        <end position="620"/>
    </location>
</feature>
<feature type="compositionally biased region" description="Polar residues" evidence="1">
    <location>
        <begin position="278"/>
        <end position="287"/>
    </location>
</feature>
<dbReference type="AlphaFoldDB" id="A0A6A6IPV6"/>
<evidence type="ECO:0000313" key="2">
    <source>
        <dbReference type="EMBL" id="KAF2251822.1"/>
    </source>
</evidence>
<feature type="compositionally biased region" description="Polar residues" evidence="1">
    <location>
        <begin position="415"/>
        <end position="433"/>
    </location>
</feature>
<organism evidence="2 3">
    <name type="scientific">Trematosphaeria pertusa</name>
    <dbReference type="NCBI Taxonomy" id="390896"/>
    <lineage>
        <taxon>Eukaryota</taxon>
        <taxon>Fungi</taxon>
        <taxon>Dikarya</taxon>
        <taxon>Ascomycota</taxon>
        <taxon>Pezizomycotina</taxon>
        <taxon>Dothideomycetes</taxon>
        <taxon>Pleosporomycetidae</taxon>
        <taxon>Pleosporales</taxon>
        <taxon>Massarineae</taxon>
        <taxon>Trematosphaeriaceae</taxon>
        <taxon>Trematosphaeria</taxon>
    </lineage>
</organism>
<feature type="compositionally biased region" description="Basic and acidic residues" evidence="1">
    <location>
        <begin position="544"/>
        <end position="559"/>
    </location>
</feature>
<dbReference type="OrthoDB" id="5407458at2759"/>
<dbReference type="Proteomes" id="UP000800094">
    <property type="component" value="Unassembled WGS sequence"/>
</dbReference>
<name>A0A6A6IPV6_9PLEO</name>
<feature type="compositionally biased region" description="Basic and acidic residues" evidence="1">
    <location>
        <begin position="501"/>
        <end position="514"/>
    </location>
</feature>
<feature type="compositionally biased region" description="Low complexity" evidence="1">
    <location>
        <begin position="601"/>
        <end position="610"/>
    </location>
</feature>
<feature type="compositionally biased region" description="Polar residues" evidence="1">
    <location>
        <begin position="135"/>
        <end position="148"/>
    </location>
</feature>
<feature type="compositionally biased region" description="Polar residues" evidence="1">
    <location>
        <begin position="60"/>
        <end position="75"/>
    </location>
</feature>
<feature type="compositionally biased region" description="Basic and acidic residues" evidence="1">
    <location>
        <begin position="701"/>
        <end position="719"/>
    </location>
</feature>
<feature type="compositionally biased region" description="Acidic residues" evidence="1">
    <location>
        <begin position="373"/>
        <end position="385"/>
    </location>
</feature>
<protein>
    <submittedName>
        <fullName evidence="2">Uncharacterized protein</fullName>
    </submittedName>
</protein>
<feature type="region of interest" description="Disordered" evidence="1">
    <location>
        <begin position="659"/>
        <end position="719"/>
    </location>
</feature>
<feature type="compositionally biased region" description="Basic and acidic residues" evidence="1">
    <location>
        <begin position="435"/>
        <end position="444"/>
    </location>
</feature>
<evidence type="ECO:0000313" key="3">
    <source>
        <dbReference type="Proteomes" id="UP000800094"/>
    </source>
</evidence>
<evidence type="ECO:0000256" key="1">
    <source>
        <dbReference type="SAM" id="MobiDB-lite"/>
    </source>
</evidence>
<sequence length="719" mass="79341">MDGERSLHATCEDYHSDDSEDHVLESFRRSPAANVAAKRSHPSDLGTDKPPGAEKVANIDLQSDSGYSSHTAATMSSADSAPSAKSSQSPPAAPASAASMPPPSPATSKRRPTIVAEDRKASSQNSPRKPLARSGSVTSKRTAGSRRQTVSEECRNPNCTKCGPNALPSRGRRPQPSPLDSGLDVSYPPFDQRSQRSDPASSQTSPPSPTYTRQPAPYMQGSALMQPGQARRRSSSNARRPLSYQGDPGPNYWVPGMPAPYPSPPHEHGPPPAMSAHWSMQQPQHAQMSPYLMGATPPNYYPPGHPMAQTSPPYDLQRPPLSARGSYQTGRPTSGFGPTLVTYEQSNQPMPSARYPNAPQSARQERFQFESGSSDDESSEEDDYEPDPRNDRALMPPPKLKSTKNTKERRPSLRHANTTQVYNERRMSQSQTLPERPRERDPRASRVSTAVPSRAPSVSRPNLVQHPKAQSSYETTRSAYVTVEDPRARRRRSVQTYGKQYEAEQKRQNRDSKIYQDGLDEILVSDRRRRRTDADTVTKVQYYPEEKDRRVAMDAEAYQRHTRGSNAPVIDQVHRDAKNKPRVPSGPSEGSSRSSDKKSRVSQSNRTTVTNGGGNGEIRLRVDASAPLSLSFNGDMEGRTLQINPADNGMADIVIGSSRGSENMYRSERGSVLGSSKKSLVANPRRDAEESSVRSGRSSQGRREGERRVLRRRRDTEYS</sequence>
<dbReference type="EMBL" id="ML987192">
    <property type="protein sequence ID" value="KAF2251822.1"/>
    <property type="molecule type" value="Genomic_DNA"/>
</dbReference>
<reference evidence="2" key="1">
    <citation type="journal article" date="2020" name="Stud. Mycol.">
        <title>101 Dothideomycetes genomes: a test case for predicting lifestyles and emergence of pathogens.</title>
        <authorList>
            <person name="Haridas S."/>
            <person name="Albert R."/>
            <person name="Binder M."/>
            <person name="Bloem J."/>
            <person name="Labutti K."/>
            <person name="Salamov A."/>
            <person name="Andreopoulos B."/>
            <person name="Baker S."/>
            <person name="Barry K."/>
            <person name="Bills G."/>
            <person name="Bluhm B."/>
            <person name="Cannon C."/>
            <person name="Castanera R."/>
            <person name="Culley D."/>
            <person name="Daum C."/>
            <person name="Ezra D."/>
            <person name="Gonzalez J."/>
            <person name="Henrissat B."/>
            <person name="Kuo A."/>
            <person name="Liang C."/>
            <person name="Lipzen A."/>
            <person name="Lutzoni F."/>
            <person name="Magnuson J."/>
            <person name="Mondo S."/>
            <person name="Nolan M."/>
            <person name="Ohm R."/>
            <person name="Pangilinan J."/>
            <person name="Park H.-J."/>
            <person name="Ramirez L."/>
            <person name="Alfaro M."/>
            <person name="Sun H."/>
            <person name="Tritt A."/>
            <person name="Yoshinaga Y."/>
            <person name="Zwiers L.-H."/>
            <person name="Turgeon B."/>
            <person name="Goodwin S."/>
            <person name="Spatafora J."/>
            <person name="Crous P."/>
            <person name="Grigoriev I."/>
        </authorList>
    </citation>
    <scope>NUCLEOTIDE SEQUENCE</scope>
    <source>
        <strain evidence="2">CBS 122368</strain>
    </source>
</reference>
<feature type="compositionally biased region" description="Low complexity" evidence="1">
    <location>
        <begin position="583"/>
        <end position="593"/>
    </location>
</feature>
<accession>A0A6A6IPV6</accession>
<feature type="compositionally biased region" description="Basic and acidic residues" evidence="1">
    <location>
        <begin position="1"/>
        <end position="28"/>
    </location>
</feature>
<keyword evidence="3" id="KW-1185">Reference proteome</keyword>
<dbReference type="GeneID" id="54574394"/>
<feature type="compositionally biased region" description="Polar residues" evidence="1">
    <location>
        <begin position="468"/>
        <end position="479"/>
    </location>
</feature>
<gene>
    <name evidence="2" type="ORF">BU26DRAFT_245187</name>
</gene>
<proteinExistence type="predicted"/>
<feature type="compositionally biased region" description="Low complexity" evidence="1">
    <location>
        <begin position="76"/>
        <end position="99"/>
    </location>
</feature>